<dbReference type="Proteomes" id="UP000893823">
    <property type="component" value="Unassembled WGS sequence"/>
</dbReference>
<organism evidence="3 4">
    <name type="scientific">Agromyces flavus</name>
    <dbReference type="NCBI Taxonomy" id="589382"/>
    <lineage>
        <taxon>Bacteria</taxon>
        <taxon>Bacillati</taxon>
        <taxon>Actinomycetota</taxon>
        <taxon>Actinomycetes</taxon>
        <taxon>Micrococcales</taxon>
        <taxon>Microbacteriaceae</taxon>
        <taxon>Agromyces</taxon>
    </lineage>
</organism>
<evidence type="ECO:0000313" key="5">
    <source>
        <dbReference type="Proteomes" id="UP000893823"/>
    </source>
</evidence>
<dbReference type="EMBL" id="SODL02000006">
    <property type="protein sequence ID" value="MCP2368836.1"/>
    <property type="molecule type" value="Genomic_DNA"/>
</dbReference>
<keyword evidence="5" id="KW-1185">Reference proteome</keyword>
<accession>A0A1H1RLB6</accession>
<evidence type="ECO:0000256" key="1">
    <source>
        <dbReference type="SAM" id="MobiDB-lite"/>
    </source>
</evidence>
<gene>
    <name evidence="2" type="ORF">BCL57_003015</name>
    <name evidence="3" type="ORF">SAMN04489721_1193</name>
</gene>
<evidence type="ECO:0000313" key="4">
    <source>
        <dbReference type="Proteomes" id="UP000199482"/>
    </source>
</evidence>
<protein>
    <submittedName>
        <fullName evidence="3">Uncharacterized protein</fullName>
    </submittedName>
</protein>
<dbReference type="AlphaFoldDB" id="A0A1H1RLB6"/>
<proteinExistence type="predicted"/>
<dbReference type="Proteomes" id="UP000199482">
    <property type="component" value="Chromosome I"/>
</dbReference>
<evidence type="ECO:0000313" key="2">
    <source>
        <dbReference type="EMBL" id="MCP2368836.1"/>
    </source>
</evidence>
<evidence type="ECO:0000313" key="3">
    <source>
        <dbReference type="EMBL" id="SDS36505.1"/>
    </source>
</evidence>
<sequence length="112" mass="12658">MAREDAGPDDRNAFTRFFDRVDRTLSPAFASPEMAPEDPDDRSQLGEKPCPVCGHPMFEHRVDESTSNVLLECPTDERLPERAATGPLNEFGMPAGEKRLEKIRRHEERYGG</sequence>
<dbReference type="EMBL" id="LT629755">
    <property type="protein sequence ID" value="SDS36505.1"/>
    <property type="molecule type" value="Genomic_DNA"/>
</dbReference>
<dbReference type="STRING" id="589382.SAMN04489721_1193"/>
<reference evidence="2" key="3">
    <citation type="submission" date="2022-06" db="EMBL/GenBank/DDBJ databases">
        <title>Genomic Encyclopedia of Type Strains, Phase III (KMG-III): the genomes of soil and plant-associated and newly described type strains.</title>
        <authorList>
            <person name="Whitman W."/>
        </authorList>
    </citation>
    <scope>NUCLEOTIDE SEQUENCE</scope>
    <source>
        <strain evidence="2">CPCC 202695</strain>
    </source>
</reference>
<reference evidence="4" key="2">
    <citation type="submission" date="2016-10" db="EMBL/GenBank/DDBJ databases">
        <authorList>
            <person name="Varghese N."/>
            <person name="Submissions S."/>
        </authorList>
    </citation>
    <scope>NUCLEOTIDE SEQUENCE [LARGE SCALE GENOMIC DNA]</scope>
    <source>
        <strain evidence="4">CPCC 202695</strain>
    </source>
</reference>
<feature type="region of interest" description="Disordered" evidence="1">
    <location>
        <begin position="26"/>
        <end position="49"/>
    </location>
</feature>
<name>A0A1H1RLB6_9MICO</name>
<reference evidence="3" key="1">
    <citation type="submission" date="2016-10" db="EMBL/GenBank/DDBJ databases">
        <authorList>
            <person name="de Groot N.N."/>
        </authorList>
    </citation>
    <scope>NUCLEOTIDE SEQUENCE [LARGE SCALE GENOMIC DNA]</scope>
    <source>
        <strain evidence="3">CPCC 202695</strain>
    </source>
</reference>
<dbReference type="RefSeq" id="WP_157674944.1">
    <property type="nucleotide sequence ID" value="NZ_BMDN01000006.1"/>
</dbReference>